<sequence>MDLSSYAELAVRLVNTASLGHDGGDQLASMDGLRSLVADREHLSHGIARADLEALRMLRDEFRGFFVSCSQGNGTEAAARLNELLIQYPVHPQLSGHDGQPWHVHYTESGSVSDKYAAGAAMGLAVRLADLGLDRFGVCQAAPCSGVFIDTSVSHTRRYCSDRCASRANVIAYRARKRGEEPAS</sequence>
<accession>A0A6P2C0S8</accession>
<dbReference type="Proteomes" id="UP000460272">
    <property type="component" value="Unassembled WGS sequence"/>
</dbReference>
<feature type="domain" description="Zinc finger CGNR" evidence="1">
    <location>
        <begin position="135"/>
        <end position="177"/>
    </location>
</feature>
<dbReference type="PANTHER" id="PTHR35525:SF3">
    <property type="entry name" value="BLL6575 PROTEIN"/>
    <property type="match status" value="1"/>
</dbReference>
<reference evidence="2 3" key="1">
    <citation type="submission" date="2018-11" db="EMBL/GenBank/DDBJ databases">
        <title>Trebonia kvetii gen.nov., sp.nov., a novel acidophilic actinobacterium, and proposal of the new actinobacterial family Treboniaceae fam. nov.</title>
        <authorList>
            <person name="Rapoport D."/>
            <person name="Sagova-Mareckova M."/>
            <person name="Sedlacek I."/>
            <person name="Provaznik J."/>
            <person name="Kralova S."/>
            <person name="Pavlinic D."/>
            <person name="Benes V."/>
            <person name="Kopecky J."/>
        </authorList>
    </citation>
    <scope>NUCLEOTIDE SEQUENCE [LARGE SCALE GENOMIC DNA]</scope>
    <source>
        <strain evidence="2 3">15Tr583</strain>
    </source>
</reference>
<dbReference type="OrthoDB" id="3531194at2"/>
<dbReference type="Pfam" id="PF07336">
    <property type="entry name" value="ABATE"/>
    <property type="match status" value="1"/>
</dbReference>
<evidence type="ECO:0000259" key="1">
    <source>
        <dbReference type="Pfam" id="PF11706"/>
    </source>
</evidence>
<dbReference type="PANTHER" id="PTHR35525">
    <property type="entry name" value="BLL6575 PROTEIN"/>
    <property type="match status" value="1"/>
</dbReference>
<dbReference type="EMBL" id="RPFW01000003">
    <property type="protein sequence ID" value="TVZ04086.1"/>
    <property type="molecule type" value="Genomic_DNA"/>
</dbReference>
<dbReference type="InterPro" id="IPR021005">
    <property type="entry name" value="Znf_CGNR"/>
</dbReference>
<dbReference type="InterPro" id="IPR023286">
    <property type="entry name" value="ABATE_dom_sf"/>
</dbReference>
<dbReference type="RefSeq" id="WP_145853956.1">
    <property type="nucleotide sequence ID" value="NZ_RPFW01000003.1"/>
</dbReference>
<evidence type="ECO:0000313" key="2">
    <source>
        <dbReference type="EMBL" id="TVZ04086.1"/>
    </source>
</evidence>
<dbReference type="AlphaFoldDB" id="A0A6P2C0S8"/>
<organism evidence="2 3">
    <name type="scientific">Trebonia kvetii</name>
    <dbReference type="NCBI Taxonomy" id="2480626"/>
    <lineage>
        <taxon>Bacteria</taxon>
        <taxon>Bacillati</taxon>
        <taxon>Actinomycetota</taxon>
        <taxon>Actinomycetes</taxon>
        <taxon>Streptosporangiales</taxon>
        <taxon>Treboniaceae</taxon>
        <taxon>Trebonia</taxon>
    </lineage>
</organism>
<dbReference type="SUPFAM" id="SSF160904">
    <property type="entry name" value="Jann2411-like"/>
    <property type="match status" value="1"/>
</dbReference>
<dbReference type="Gene3D" id="1.10.3300.10">
    <property type="entry name" value="Jann2411-like domain"/>
    <property type="match status" value="1"/>
</dbReference>
<protein>
    <submittedName>
        <fullName evidence="2">Zf-CGNR multi-domain protein</fullName>
    </submittedName>
</protein>
<evidence type="ECO:0000313" key="3">
    <source>
        <dbReference type="Proteomes" id="UP000460272"/>
    </source>
</evidence>
<comment type="caution">
    <text evidence="2">The sequence shown here is derived from an EMBL/GenBank/DDBJ whole genome shotgun (WGS) entry which is preliminary data.</text>
</comment>
<keyword evidence="3" id="KW-1185">Reference proteome</keyword>
<dbReference type="InterPro" id="IPR010852">
    <property type="entry name" value="ABATE"/>
</dbReference>
<name>A0A6P2C0S8_9ACTN</name>
<dbReference type="Pfam" id="PF11706">
    <property type="entry name" value="zf-CGNR"/>
    <property type="match status" value="1"/>
</dbReference>
<proteinExistence type="predicted"/>
<gene>
    <name evidence="2" type="ORF">EAS64_16880</name>
</gene>